<evidence type="ECO:0000313" key="2">
    <source>
        <dbReference type="EMBL" id="GKV50161.1"/>
    </source>
</evidence>
<dbReference type="EMBL" id="BPVZ01000344">
    <property type="protein sequence ID" value="GKV50161.1"/>
    <property type="molecule type" value="Genomic_DNA"/>
</dbReference>
<dbReference type="AlphaFoldDB" id="A0AAV5MJQ9"/>
<dbReference type="PANTHER" id="PTHR39112:SF1">
    <property type="entry name" value="PROTEIN RALF-LIKE 27"/>
    <property type="match status" value="1"/>
</dbReference>
<sequence>MRTEMKRRCLELLTLAVLLILLTGEVAEAASTTRGSINATRISEFIGDQEFLLESEVNARILASDPPLIYRTNMKPAICKDKVYANCLPVGGRPDRCSPYDHCRGSG</sequence>
<comment type="caution">
    <text evidence="2">The sequence shown here is derived from an EMBL/GenBank/DDBJ whole genome shotgun (WGS) entry which is preliminary data.</text>
</comment>
<dbReference type="Proteomes" id="UP001054252">
    <property type="component" value="Unassembled WGS sequence"/>
</dbReference>
<evidence type="ECO:0000256" key="1">
    <source>
        <dbReference type="SAM" id="SignalP"/>
    </source>
</evidence>
<gene>
    <name evidence="2" type="ORF">SLEP1_g56874</name>
</gene>
<organism evidence="2 3">
    <name type="scientific">Rubroshorea leprosula</name>
    <dbReference type="NCBI Taxonomy" id="152421"/>
    <lineage>
        <taxon>Eukaryota</taxon>
        <taxon>Viridiplantae</taxon>
        <taxon>Streptophyta</taxon>
        <taxon>Embryophyta</taxon>
        <taxon>Tracheophyta</taxon>
        <taxon>Spermatophyta</taxon>
        <taxon>Magnoliopsida</taxon>
        <taxon>eudicotyledons</taxon>
        <taxon>Gunneridae</taxon>
        <taxon>Pentapetalae</taxon>
        <taxon>rosids</taxon>
        <taxon>malvids</taxon>
        <taxon>Malvales</taxon>
        <taxon>Dipterocarpaceae</taxon>
        <taxon>Rubroshorea</taxon>
    </lineage>
</organism>
<accession>A0AAV5MJQ9</accession>
<reference evidence="2 3" key="1">
    <citation type="journal article" date="2021" name="Commun. Biol.">
        <title>The genome of Shorea leprosula (Dipterocarpaceae) highlights the ecological relevance of drought in aseasonal tropical rainforests.</title>
        <authorList>
            <person name="Ng K.K.S."/>
            <person name="Kobayashi M.J."/>
            <person name="Fawcett J.A."/>
            <person name="Hatakeyama M."/>
            <person name="Paape T."/>
            <person name="Ng C.H."/>
            <person name="Ang C.C."/>
            <person name="Tnah L.H."/>
            <person name="Lee C.T."/>
            <person name="Nishiyama T."/>
            <person name="Sese J."/>
            <person name="O'Brien M.J."/>
            <person name="Copetti D."/>
            <person name="Mohd Noor M.I."/>
            <person name="Ong R.C."/>
            <person name="Putra M."/>
            <person name="Sireger I.Z."/>
            <person name="Indrioko S."/>
            <person name="Kosugi Y."/>
            <person name="Izuno A."/>
            <person name="Isagi Y."/>
            <person name="Lee S.L."/>
            <person name="Shimizu K.K."/>
        </authorList>
    </citation>
    <scope>NUCLEOTIDE SEQUENCE [LARGE SCALE GENOMIC DNA]</scope>
    <source>
        <strain evidence="2">214</strain>
    </source>
</reference>
<name>A0AAV5MJQ9_9ROSI</name>
<dbReference type="PANTHER" id="PTHR39112">
    <property type="entry name" value="PROTEIN RALF-LIKE 27-RELATED"/>
    <property type="match status" value="1"/>
</dbReference>
<evidence type="ECO:0000313" key="3">
    <source>
        <dbReference type="Proteomes" id="UP001054252"/>
    </source>
</evidence>
<feature type="chain" id="PRO_5043831605" evidence="1">
    <location>
        <begin position="30"/>
        <end position="107"/>
    </location>
</feature>
<protein>
    <submittedName>
        <fullName evidence="2">Uncharacterized protein</fullName>
    </submittedName>
</protein>
<proteinExistence type="predicted"/>
<feature type="signal peptide" evidence="1">
    <location>
        <begin position="1"/>
        <end position="29"/>
    </location>
</feature>
<keyword evidence="3" id="KW-1185">Reference proteome</keyword>
<dbReference type="InterPro" id="IPR039252">
    <property type="entry name" value="RALFL27"/>
</dbReference>
<keyword evidence="1" id="KW-0732">Signal</keyword>